<dbReference type="EMBL" id="MUBJ01000013">
    <property type="protein sequence ID" value="OTA15683.1"/>
    <property type="molecule type" value="Genomic_DNA"/>
</dbReference>
<evidence type="ECO:0000313" key="2">
    <source>
        <dbReference type="EMBL" id="OTA15683.1"/>
    </source>
</evidence>
<keyword evidence="3" id="KW-1185">Reference proteome</keyword>
<dbReference type="Proteomes" id="UP000194350">
    <property type="component" value="Unassembled WGS sequence"/>
</dbReference>
<organism evidence="2 3">
    <name type="scientific">Xenorhabdus vietnamensis</name>
    <dbReference type="NCBI Taxonomy" id="351656"/>
    <lineage>
        <taxon>Bacteria</taxon>
        <taxon>Pseudomonadati</taxon>
        <taxon>Pseudomonadota</taxon>
        <taxon>Gammaproteobacteria</taxon>
        <taxon>Enterobacterales</taxon>
        <taxon>Morganellaceae</taxon>
        <taxon>Xenorhabdus</taxon>
    </lineage>
</organism>
<accession>A0A1Y2SAK3</accession>
<proteinExistence type="predicted"/>
<keyword evidence="1" id="KW-1133">Transmembrane helix</keyword>
<dbReference type="AlphaFoldDB" id="A0A1Y2SAK3"/>
<evidence type="ECO:0000313" key="3">
    <source>
        <dbReference type="Proteomes" id="UP000194350"/>
    </source>
</evidence>
<keyword evidence="1" id="KW-0472">Membrane</keyword>
<feature type="transmembrane region" description="Helical" evidence="1">
    <location>
        <begin position="12"/>
        <end position="30"/>
    </location>
</feature>
<reference evidence="2 3" key="1">
    <citation type="submission" date="2016-10" db="EMBL/GenBank/DDBJ databases">
        <title>Systematic genetic and metabolomic analysis of Xenorhabdus and Photorhabdus spp., highlights the requirements for a dual symbiotic and pathogenic life style.</title>
        <authorList>
            <person name="Tobias N.J."/>
            <person name="Wolff H."/>
            <person name="Djahanschiri B."/>
            <person name="Pidot S.J."/>
            <person name="Stinear T.P."/>
            <person name="Ebersberger I."/>
            <person name="Bode H.B."/>
        </authorList>
    </citation>
    <scope>NUCLEOTIDE SEQUENCE [LARGE SCALE GENOMIC DNA]</scope>
    <source>
        <strain evidence="2 3">DSM 22392</strain>
    </source>
</reference>
<sequence>MYDLTLQSTLFHIVFFIVGMSLIISSLRFLKAIKGK</sequence>
<evidence type="ECO:0000256" key="1">
    <source>
        <dbReference type="SAM" id="Phobius"/>
    </source>
</evidence>
<comment type="caution">
    <text evidence="2">The sequence shown here is derived from an EMBL/GenBank/DDBJ whole genome shotgun (WGS) entry which is preliminary data.</text>
</comment>
<protein>
    <submittedName>
        <fullName evidence="2">Uncharacterized protein</fullName>
    </submittedName>
</protein>
<gene>
    <name evidence="2" type="ORF">Xvie_02537</name>
</gene>
<keyword evidence="1" id="KW-0812">Transmembrane</keyword>
<name>A0A1Y2SAK3_9GAMM</name>